<dbReference type="InterPro" id="IPR011119">
    <property type="entry name" value="Unchr_helicase_relaxase_TraI"/>
</dbReference>
<dbReference type="STRING" id="2034155.BMI79_17280"/>
<name>A0A1S8CH01_9GAMM</name>
<dbReference type="InterPro" id="IPR022391">
    <property type="entry name" value="ICE_relaxase_PFGI-1"/>
</dbReference>
<feature type="domain" description="Uncharacterised" evidence="1">
    <location>
        <begin position="35"/>
        <end position="248"/>
    </location>
</feature>
<evidence type="ECO:0000259" key="2">
    <source>
        <dbReference type="Pfam" id="PF07515"/>
    </source>
</evidence>
<reference evidence="3 4" key="1">
    <citation type="submission" date="2016-11" db="EMBL/GenBank/DDBJ databases">
        <title>Rahnella oryzae sp. nov., isolated from rice root.</title>
        <authorList>
            <person name="Zhang X.-X."/>
            <person name="Zhang J."/>
        </authorList>
    </citation>
    <scope>NUCLEOTIDE SEQUENCE [LARGE SCALE GENOMIC DNA]</scope>
    <source>
        <strain evidence="3 4">J11-6</strain>
    </source>
</reference>
<organism evidence="3 4">
    <name type="scientific">Serratia oryzae</name>
    <dbReference type="NCBI Taxonomy" id="2034155"/>
    <lineage>
        <taxon>Bacteria</taxon>
        <taxon>Pseudomonadati</taxon>
        <taxon>Pseudomonadota</taxon>
        <taxon>Gammaproteobacteria</taxon>
        <taxon>Enterobacterales</taxon>
        <taxon>Yersiniaceae</taxon>
        <taxon>Serratia</taxon>
    </lineage>
</organism>
<protein>
    <recommendedName>
        <fullName evidence="5">Relaxase</fullName>
    </recommendedName>
</protein>
<dbReference type="InterPro" id="IPR036390">
    <property type="entry name" value="WH_DNA-bd_sf"/>
</dbReference>
<dbReference type="InterPro" id="IPR036388">
    <property type="entry name" value="WH-like_DNA-bd_sf"/>
</dbReference>
<dbReference type="InterPro" id="IPR011093">
    <property type="entry name" value="TraI_2_C"/>
</dbReference>
<dbReference type="NCBIfam" id="TIGR03760">
    <property type="entry name" value="ICE_TraI_Pfluor"/>
    <property type="match status" value="1"/>
</dbReference>
<dbReference type="RefSeq" id="WP_076943435.1">
    <property type="nucleotide sequence ID" value="NZ_MOXD01000010.1"/>
</dbReference>
<dbReference type="Pfam" id="PF07515">
    <property type="entry name" value="TraI_2_C"/>
    <property type="match status" value="1"/>
</dbReference>
<evidence type="ECO:0000313" key="4">
    <source>
        <dbReference type="Proteomes" id="UP000216021"/>
    </source>
</evidence>
<dbReference type="Pfam" id="PF07514">
    <property type="entry name" value="TraI_2"/>
    <property type="match status" value="1"/>
</dbReference>
<dbReference type="AlphaFoldDB" id="A0A1S8CH01"/>
<dbReference type="OrthoDB" id="6190309at2"/>
<gene>
    <name evidence="3" type="ORF">BMI79_17280</name>
</gene>
<evidence type="ECO:0000313" key="3">
    <source>
        <dbReference type="EMBL" id="OMQ20866.1"/>
    </source>
</evidence>
<accession>A0A1S8CH01</accession>
<evidence type="ECO:0000259" key="1">
    <source>
        <dbReference type="Pfam" id="PF07514"/>
    </source>
</evidence>
<sequence length="480" mass="53038">MLRSLLKYLPVSSEKARNNGGQGASSITVLTVPDGYHAPMSAREQLATPLRGQWLQMLWDYSSLPKDLYQQYYLQPLERCITLMQQFPATENGHHAYLGGMVDHLLETVAYAARLSKNYLLPVGAPPEEQASQGAAWNAVIVYAAMLQALDGLCHIEVELESGRRWLPLDAEPEEPYRFRFSPITDALKVQSLSAMLAWKVIPDKALLWLSAWPEVLKTLSLYLTGFRHQSGIINTIVAEAIRTSVGNTIPTVLTAPQVTTGQEATLPKEITDPECLPLQAPSIQPVEHLTVVNLDSSLDSAVSDNTPCDAGAEPVVQREDATGDLLAVMGLSAASDPGREGGPVETKAEQGIDSAPQDIGERFWQWLSEGCITATFSVNTANSRIHIFSGYVFIRAPNIFHQFLLENQEYSEDKTGLQNAFERLGRHRQDKGVMYTCHIYQNKTGEGRFQKMAGYLIAAKKLYKDHDIPAGNPFLVIKS</sequence>
<dbReference type="Gene3D" id="1.10.10.10">
    <property type="entry name" value="Winged helix-like DNA-binding domain superfamily/Winged helix DNA-binding domain"/>
    <property type="match status" value="1"/>
</dbReference>
<dbReference type="Gene3D" id="2.40.10.200">
    <property type="entry name" value="STY4665 C-terminal domain-like"/>
    <property type="match status" value="1"/>
</dbReference>
<comment type="caution">
    <text evidence="3">The sequence shown here is derived from an EMBL/GenBank/DDBJ whole genome shotgun (WGS) entry which is preliminary data.</text>
</comment>
<proteinExistence type="predicted"/>
<feature type="domain" description="Putative conjugal transfer nickase/helicase TraI C-terminal" evidence="2">
    <location>
        <begin position="360"/>
        <end position="476"/>
    </location>
</feature>
<dbReference type="EMBL" id="MOXD01000010">
    <property type="protein sequence ID" value="OMQ20866.1"/>
    <property type="molecule type" value="Genomic_DNA"/>
</dbReference>
<evidence type="ECO:0008006" key="5">
    <source>
        <dbReference type="Google" id="ProtNLM"/>
    </source>
</evidence>
<dbReference type="SUPFAM" id="SSF46785">
    <property type="entry name" value="Winged helix' DNA-binding domain"/>
    <property type="match status" value="1"/>
</dbReference>
<dbReference type="Gene3D" id="1.10.3210.40">
    <property type="match status" value="1"/>
</dbReference>
<keyword evidence="4" id="KW-1185">Reference proteome</keyword>
<dbReference type="Proteomes" id="UP000216021">
    <property type="component" value="Unassembled WGS sequence"/>
</dbReference>